<dbReference type="InterPro" id="IPR000719">
    <property type="entry name" value="Prot_kinase_dom"/>
</dbReference>
<dbReference type="VEuPathDB" id="FungiDB:RhiirFUN_010702"/>
<feature type="domain" description="Protein kinase" evidence="1">
    <location>
        <begin position="1"/>
        <end position="177"/>
    </location>
</feature>
<organism evidence="2">
    <name type="scientific">Rhizophagus irregularis (strain DAOM 181602 / DAOM 197198 / MUCL 43194)</name>
    <name type="common">Arbuscular mycorrhizal fungus</name>
    <name type="synonym">Glomus intraradices</name>
    <dbReference type="NCBI Taxonomy" id="747089"/>
    <lineage>
        <taxon>Eukaryota</taxon>
        <taxon>Fungi</taxon>
        <taxon>Fungi incertae sedis</taxon>
        <taxon>Mucoromycota</taxon>
        <taxon>Glomeromycotina</taxon>
        <taxon>Glomeromycetes</taxon>
        <taxon>Glomerales</taxon>
        <taxon>Glomeraceae</taxon>
        <taxon>Rhizophagus</taxon>
    </lineage>
</organism>
<protein>
    <recommendedName>
        <fullName evidence="1">Protein kinase domain-containing protein</fullName>
    </recommendedName>
</protein>
<dbReference type="GO" id="GO:0005524">
    <property type="term" value="F:ATP binding"/>
    <property type="evidence" value="ECO:0007669"/>
    <property type="project" value="InterPro"/>
</dbReference>
<dbReference type="InterPro" id="IPR051681">
    <property type="entry name" value="Ser/Thr_Kinases-Pseudokinases"/>
</dbReference>
<name>U9SJR0_RHIID</name>
<dbReference type="Pfam" id="PF00069">
    <property type="entry name" value="Pkinase"/>
    <property type="match status" value="1"/>
</dbReference>
<dbReference type="eggNOG" id="KOG0192">
    <property type="taxonomic scope" value="Eukaryota"/>
</dbReference>
<sequence length="219" mass="25228">MALDITCGLKCLHSKKIIHRDLHSKNILVNNGRLLIADFGLSKHLTDATSNSTGNRTGITEYIDPRCFRDFKYVRREKSDIYSLGILLWEITSGRPPFHDDNVSQAQDDSEQSNLRYHIGHLNLREKPIDGTPLEYQQLYQKCWDGDPEKRPDVNQVYNEILCQYNADDIHEKHEDFSSSNSHDNLNISSDYSEPYLGRNFATVLLSFLLNSNDIIKLI</sequence>
<dbReference type="PANTHER" id="PTHR44329">
    <property type="entry name" value="SERINE/THREONINE-PROTEIN KINASE TNNI3K-RELATED"/>
    <property type="match status" value="1"/>
</dbReference>
<dbReference type="HOGENOM" id="CLU_000288_7_0_1"/>
<dbReference type="AlphaFoldDB" id="U9SJR0"/>
<dbReference type="PROSITE" id="PS50011">
    <property type="entry name" value="PROTEIN_KINASE_DOM"/>
    <property type="match status" value="1"/>
</dbReference>
<proteinExistence type="predicted"/>
<dbReference type="GO" id="GO:0004674">
    <property type="term" value="F:protein serine/threonine kinase activity"/>
    <property type="evidence" value="ECO:0007669"/>
    <property type="project" value="TreeGrafter"/>
</dbReference>
<evidence type="ECO:0000259" key="1">
    <source>
        <dbReference type="PROSITE" id="PS50011"/>
    </source>
</evidence>
<dbReference type="EMBL" id="KI301347">
    <property type="protein sequence ID" value="ERZ95331.1"/>
    <property type="molecule type" value="Genomic_DNA"/>
</dbReference>
<evidence type="ECO:0000313" key="2">
    <source>
        <dbReference type="EMBL" id="ERZ95331.1"/>
    </source>
</evidence>
<dbReference type="InterPro" id="IPR011009">
    <property type="entry name" value="Kinase-like_dom_sf"/>
</dbReference>
<reference evidence="2" key="1">
    <citation type="submission" date="2013-07" db="EMBL/GenBank/DDBJ databases">
        <title>The genome of an arbuscular mycorrhizal fungus provides insights into the evolution of the oldest plant symbiosis.</title>
        <authorList>
            <consortium name="DOE Joint Genome Institute"/>
            <person name="Tisserant E."/>
            <person name="Malbreil M."/>
            <person name="Kuo A."/>
            <person name="Kohler A."/>
            <person name="Symeonidi A."/>
            <person name="Balestrini R."/>
            <person name="Charron P."/>
            <person name="Duensing N."/>
            <person name="Frei-dit-Frey N."/>
            <person name="Gianinazzi-Pearson V."/>
            <person name="Gilbert B."/>
            <person name="Handa Y."/>
            <person name="Hijri M."/>
            <person name="Kaul R."/>
            <person name="Kawaguchi M."/>
            <person name="Krajinski F."/>
            <person name="Lammers P."/>
            <person name="Lapierre D."/>
            <person name="Masclaux F.G."/>
            <person name="Murat C."/>
            <person name="Morin E."/>
            <person name="Ndikumana S."/>
            <person name="Pagni M."/>
            <person name="Petitpierre D."/>
            <person name="Requena N."/>
            <person name="Rosikiewicz P."/>
            <person name="Riley R."/>
            <person name="Saito K."/>
            <person name="San Clemente H."/>
            <person name="Shapiro H."/>
            <person name="van Tuinen D."/>
            <person name="Becard G."/>
            <person name="Bonfante P."/>
            <person name="Paszkowski U."/>
            <person name="Shachar-Hill Y."/>
            <person name="Young J.P."/>
            <person name="Sanders I.R."/>
            <person name="Henrissat B."/>
            <person name="Rensing S.A."/>
            <person name="Grigoriev I.V."/>
            <person name="Corradi N."/>
            <person name="Roux C."/>
            <person name="Martin F."/>
        </authorList>
    </citation>
    <scope>NUCLEOTIDE SEQUENCE</scope>
    <source>
        <strain evidence="2">DAOM 197198</strain>
    </source>
</reference>
<gene>
    <name evidence="2" type="ORF">GLOINDRAFT_1460</name>
</gene>
<accession>U9SJR0</accession>
<dbReference type="SUPFAM" id="SSF56112">
    <property type="entry name" value="Protein kinase-like (PK-like)"/>
    <property type="match status" value="1"/>
</dbReference>
<dbReference type="Gene3D" id="1.10.510.10">
    <property type="entry name" value="Transferase(Phosphotransferase) domain 1"/>
    <property type="match status" value="1"/>
</dbReference>